<dbReference type="InterPro" id="IPR012226">
    <property type="entry name" value="Diguanyl_cyclase/Pdiesterase"/>
</dbReference>
<gene>
    <name evidence="6" type="ORF">CBW65_03090</name>
</gene>
<feature type="transmembrane region" description="Helical" evidence="1">
    <location>
        <begin position="66"/>
        <end position="86"/>
    </location>
</feature>
<evidence type="ECO:0000259" key="5">
    <source>
        <dbReference type="PROSITE" id="PS50887"/>
    </source>
</evidence>
<dbReference type="PIRSF" id="PIRSF005925">
    <property type="entry name" value="Dos"/>
    <property type="match status" value="1"/>
</dbReference>
<feature type="domain" description="PAC" evidence="3">
    <location>
        <begin position="171"/>
        <end position="222"/>
    </location>
</feature>
<keyword evidence="1" id="KW-1133">Transmembrane helix</keyword>
<sequence>MSLTYILSIILRLFTLAWAVNLLRRIRDWRIGLLTIMLTVILGIQVFPLFGAWSSDWVLENGSGDFYWLAASGTMLLAFIFLGGAVTEHRMTRSRLFKEEQAFKSLYEHNPDAVYTLDLEGRLLASNPACLSILGYEGHDFKNRTVFEVVVEEELEKARTHFSAAVNGNPQTYELLVYHKDGRRLALQVTNVPIYADGVVVGIYGIAKNITEQKAAEHERVLTTQKYQDLLETIEAVVWEGNPETFEYLFISPQSRRILGYTPEQLISDHAFWQSKVHPDDFEMMMSYCKQEVAAGRSHTIEYRMIAADGRTVWLKDFVTVVQENGVVTGCRGIMVDITARKLAEERLQHIAYFDVLTSMPNRTLFEDRLSLEMARSRRQSQTLAVLLLDLDRFKYINDTLGHAVGDELIRAVAERLQTCVREGDTVSRIGGDEFTLILPDLRSPQDAVSVARMILQRMTAPFVIEQNELFATCSIGISFFPDDGADLSTLMKNAESAMYRAKERGRNNYQLYTTSMNEDAMQKLSLERYLRKALGLDEFVLFYQPQVNVQSGEIFGVEALLRWKHPTLGMVSPASFIPLAEETGLIVPIGEWVLRTACEQIKSWHAAGYGHLTVAVNLSARQFQQEDLVEMVQRVLEETSVEPRFLELEITESVTMHNVERAIVILNELKNLGIRISLDDFGTGYSSLSYLKHFPIHTLKIDQSFVRDITTDADDAAIATSVIALAHSLNLQVVAEGVETEEHLRYLAARGCVEMQGYHFSRPLPAQEIEALFQSGKTFAL</sequence>
<evidence type="ECO:0000259" key="2">
    <source>
        <dbReference type="PROSITE" id="PS50112"/>
    </source>
</evidence>
<dbReference type="SUPFAM" id="SSF55073">
    <property type="entry name" value="Nucleotide cyclase"/>
    <property type="match status" value="1"/>
</dbReference>
<feature type="domain" description="PAC" evidence="3">
    <location>
        <begin position="299"/>
        <end position="350"/>
    </location>
</feature>
<dbReference type="NCBIfam" id="TIGR00229">
    <property type="entry name" value="sensory_box"/>
    <property type="match status" value="2"/>
</dbReference>
<dbReference type="SMART" id="SM00086">
    <property type="entry name" value="PAC"/>
    <property type="match status" value="2"/>
</dbReference>
<dbReference type="InterPro" id="IPR000014">
    <property type="entry name" value="PAS"/>
</dbReference>
<dbReference type="KEGG" id="tum:CBW65_03090"/>
<feature type="transmembrane region" description="Helical" evidence="1">
    <location>
        <begin position="6"/>
        <end position="24"/>
    </location>
</feature>
<dbReference type="CDD" id="cd01948">
    <property type="entry name" value="EAL"/>
    <property type="match status" value="1"/>
</dbReference>
<dbReference type="OrthoDB" id="9762141at2"/>
<dbReference type="FunFam" id="3.30.70.270:FF:000001">
    <property type="entry name" value="Diguanylate cyclase domain protein"/>
    <property type="match status" value="1"/>
</dbReference>
<dbReference type="InterPro" id="IPR013655">
    <property type="entry name" value="PAS_fold_3"/>
</dbReference>
<dbReference type="InterPro" id="IPR013656">
    <property type="entry name" value="PAS_4"/>
</dbReference>
<proteinExistence type="predicted"/>
<evidence type="ECO:0008006" key="8">
    <source>
        <dbReference type="Google" id="ProtNLM"/>
    </source>
</evidence>
<dbReference type="PANTHER" id="PTHR44757">
    <property type="entry name" value="DIGUANYLATE CYCLASE DGCP"/>
    <property type="match status" value="1"/>
</dbReference>
<dbReference type="RefSeq" id="WP_087455542.1">
    <property type="nucleotide sequence ID" value="NZ_CP021434.1"/>
</dbReference>
<feature type="domain" description="GGDEF" evidence="5">
    <location>
        <begin position="382"/>
        <end position="515"/>
    </location>
</feature>
<feature type="domain" description="PAS" evidence="2">
    <location>
        <begin position="99"/>
        <end position="169"/>
    </location>
</feature>
<dbReference type="FunFam" id="3.20.20.450:FF:000001">
    <property type="entry name" value="Cyclic di-GMP phosphodiesterase yahA"/>
    <property type="match status" value="1"/>
</dbReference>
<dbReference type="InterPro" id="IPR001633">
    <property type="entry name" value="EAL_dom"/>
</dbReference>
<organism evidence="6 7">
    <name type="scientific">Tumebacillus avium</name>
    <dbReference type="NCBI Taxonomy" id="1903704"/>
    <lineage>
        <taxon>Bacteria</taxon>
        <taxon>Bacillati</taxon>
        <taxon>Bacillota</taxon>
        <taxon>Bacilli</taxon>
        <taxon>Bacillales</taxon>
        <taxon>Alicyclobacillaceae</taxon>
        <taxon>Tumebacillus</taxon>
    </lineage>
</organism>
<dbReference type="InterPro" id="IPR035919">
    <property type="entry name" value="EAL_sf"/>
</dbReference>
<dbReference type="PANTHER" id="PTHR44757:SF2">
    <property type="entry name" value="BIOFILM ARCHITECTURE MAINTENANCE PROTEIN MBAA"/>
    <property type="match status" value="1"/>
</dbReference>
<dbReference type="SMART" id="SM00267">
    <property type="entry name" value="GGDEF"/>
    <property type="match status" value="1"/>
</dbReference>
<evidence type="ECO:0000313" key="6">
    <source>
        <dbReference type="EMBL" id="ARU60153.1"/>
    </source>
</evidence>
<dbReference type="Pfam" id="PF08447">
    <property type="entry name" value="PAS_3"/>
    <property type="match status" value="1"/>
</dbReference>
<dbReference type="Gene3D" id="3.30.70.270">
    <property type="match status" value="1"/>
</dbReference>
<dbReference type="InterPro" id="IPR052155">
    <property type="entry name" value="Biofilm_reg_signaling"/>
</dbReference>
<dbReference type="SUPFAM" id="SSF141868">
    <property type="entry name" value="EAL domain-like"/>
    <property type="match status" value="1"/>
</dbReference>
<dbReference type="PROSITE" id="PS50112">
    <property type="entry name" value="PAS"/>
    <property type="match status" value="2"/>
</dbReference>
<feature type="domain" description="EAL" evidence="4">
    <location>
        <begin position="524"/>
        <end position="778"/>
    </location>
</feature>
<dbReference type="NCBIfam" id="TIGR00254">
    <property type="entry name" value="GGDEF"/>
    <property type="match status" value="1"/>
</dbReference>
<feature type="domain" description="PAS" evidence="2">
    <location>
        <begin position="223"/>
        <end position="296"/>
    </location>
</feature>
<protein>
    <recommendedName>
        <fullName evidence="8">PAS domain S-box protein</fullName>
    </recommendedName>
</protein>
<dbReference type="InterPro" id="IPR000700">
    <property type="entry name" value="PAS-assoc_C"/>
</dbReference>
<dbReference type="InterPro" id="IPR029787">
    <property type="entry name" value="Nucleotide_cyclase"/>
</dbReference>
<dbReference type="AlphaFoldDB" id="A0A1Y0IL22"/>
<dbReference type="PROSITE" id="PS50887">
    <property type="entry name" value="GGDEF"/>
    <property type="match status" value="1"/>
</dbReference>
<evidence type="ECO:0000256" key="1">
    <source>
        <dbReference type="SAM" id="Phobius"/>
    </source>
</evidence>
<evidence type="ECO:0000259" key="3">
    <source>
        <dbReference type="PROSITE" id="PS50113"/>
    </source>
</evidence>
<dbReference type="Pfam" id="PF08448">
    <property type="entry name" value="PAS_4"/>
    <property type="match status" value="1"/>
</dbReference>
<feature type="transmembrane region" description="Helical" evidence="1">
    <location>
        <begin position="31"/>
        <end position="54"/>
    </location>
</feature>
<dbReference type="EMBL" id="CP021434">
    <property type="protein sequence ID" value="ARU60153.1"/>
    <property type="molecule type" value="Genomic_DNA"/>
</dbReference>
<dbReference type="Proteomes" id="UP000195437">
    <property type="component" value="Chromosome"/>
</dbReference>
<keyword evidence="7" id="KW-1185">Reference proteome</keyword>
<dbReference type="InterPro" id="IPR000160">
    <property type="entry name" value="GGDEF_dom"/>
</dbReference>
<keyword evidence="1" id="KW-0812">Transmembrane</keyword>
<dbReference type="SMART" id="SM00091">
    <property type="entry name" value="PAS"/>
    <property type="match status" value="2"/>
</dbReference>
<accession>A0A1Y0IL22</accession>
<name>A0A1Y0IL22_9BACL</name>
<keyword evidence="1" id="KW-0472">Membrane</keyword>
<dbReference type="SMART" id="SM00052">
    <property type="entry name" value="EAL"/>
    <property type="match status" value="1"/>
</dbReference>
<dbReference type="InterPro" id="IPR043128">
    <property type="entry name" value="Rev_trsase/Diguanyl_cyclase"/>
</dbReference>
<evidence type="ECO:0000313" key="7">
    <source>
        <dbReference type="Proteomes" id="UP000195437"/>
    </source>
</evidence>
<dbReference type="InterPro" id="IPR035965">
    <property type="entry name" value="PAS-like_dom_sf"/>
</dbReference>
<dbReference type="CDD" id="cd01949">
    <property type="entry name" value="GGDEF"/>
    <property type="match status" value="1"/>
</dbReference>
<dbReference type="PROSITE" id="PS50883">
    <property type="entry name" value="EAL"/>
    <property type="match status" value="1"/>
</dbReference>
<dbReference type="PROSITE" id="PS50113">
    <property type="entry name" value="PAC"/>
    <property type="match status" value="2"/>
</dbReference>
<dbReference type="CDD" id="cd00130">
    <property type="entry name" value="PAS"/>
    <property type="match status" value="2"/>
</dbReference>
<dbReference type="Gene3D" id="3.30.450.20">
    <property type="entry name" value="PAS domain"/>
    <property type="match status" value="2"/>
</dbReference>
<dbReference type="Pfam" id="PF00563">
    <property type="entry name" value="EAL"/>
    <property type="match status" value="1"/>
</dbReference>
<dbReference type="Gene3D" id="3.20.20.450">
    <property type="entry name" value="EAL domain"/>
    <property type="match status" value="1"/>
</dbReference>
<evidence type="ECO:0000259" key="4">
    <source>
        <dbReference type="PROSITE" id="PS50883"/>
    </source>
</evidence>
<dbReference type="InterPro" id="IPR001610">
    <property type="entry name" value="PAC"/>
</dbReference>
<dbReference type="Pfam" id="PF00990">
    <property type="entry name" value="GGDEF"/>
    <property type="match status" value="1"/>
</dbReference>
<reference evidence="7" key="1">
    <citation type="submission" date="2017-05" db="EMBL/GenBank/DDBJ databases">
        <authorList>
            <person name="Sung H."/>
        </authorList>
    </citation>
    <scope>NUCLEOTIDE SEQUENCE [LARGE SCALE GENOMIC DNA]</scope>
    <source>
        <strain evidence="7">AR23208</strain>
    </source>
</reference>
<dbReference type="SUPFAM" id="SSF55785">
    <property type="entry name" value="PYP-like sensor domain (PAS domain)"/>
    <property type="match status" value="2"/>
</dbReference>